<reference evidence="1 2" key="2">
    <citation type="submission" date="2018-11" db="EMBL/GenBank/DDBJ databases">
        <authorList>
            <consortium name="Pathogen Informatics"/>
        </authorList>
    </citation>
    <scope>NUCLEOTIDE SEQUENCE [LARGE SCALE GENOMIC DNA]</scope>
</reference>
<dbReference type="EMBL" id="UYSL01025326">
    <property type="protein sequence ID" value="VDL84352.1"/>
    <property type="molecule type" value="Genomic_DNA"/>
</dbReference>
<dbReference type="Proteomes" id="UP000271162">
    <property type="component" value="Unassembled WGS sequence"/>
</dbReference>
<name>A0A0N4YTP2_NIPBR</name>
<evidence type="ECO:0000313" key="2">
    <source>
        <dbReference type="Proteomes" id="UP000271162"/>
    </source>
</evidence>
<evidence type="ECO:0000313" key="3">
    <source>
        <dbReference type="WBParaSite" id="NBR_0002061401-mRNA-1"/>
    </source>
</evidence>
<sequence length="149" mass="16786">MPRLLTTVHSAADAFAPIIQEAGAFATLARGKEERKELWANMSLSYARINAMARALVKMDTPDSKDILKNYAKRLAALAEEDIGIDVAPMQPRVELGRDSVARMYKEGQRKRAQRRRTQPAERISVRQDDIRICALCFETDPVLPAPRH</sequence>
<accession>A0A0N4YTP2</accession>
<keyword evidence="2" id="KW-1185">Reference proteome</keyword>
<dbReference type="AlphaFoldDB" id="A0A0N4YTP2"/>
<organism evidence="3">
    <name type="scientific">Nippostrongylus brasiliensis</name>
    <name type="common">Rat hookworm</name>
    <dbReference type="NCBI Taxonomy" id="27835"/>
    <lineage>
        <taxon>Eukaryota</taxon>
        <taxon>Metazoa</taxon>
        <taxon>Ecdysozoa</taxon>
        <taxon>Nematoda</taxon>
        <taxon>Chromadorea</taxon>
        <taxon>Rhabditida</taxon>
        <taxon>Rhabditina</taxon>
        <taxon>Rhabditomorpha</taxon>
        <taxon>Strongyloidea</taxon>
        <taxon>Heligmosomidae</taxon>
        <taxon>Nippostrongylus</taxon>
    </lineage>
</organism>
<proteinExistence type="predicted"/>
<reference evidence="3" key="1">
    <citation type="submission" date="2017-02" db="UniProtKB">
        <authorList>
            <consortium name="WormBaseParasite"/>
        </authorList>
    </citation>
    <scope>IDENTIFICATION</scope>
</reference>
<evidence type="ECO:0000313" key="1">
    <source>
        <dbReference type="EMBL" id="VDL84352.1"/>
    </source>
</evidence>
<dbReference type="WBParaSite" id="NBR_0002061401-mRNA-1">
    <property type="protein sequence ID" value="NBR_0002061401-mRNA-1"/>
    <property type="gene ID" value="NBR_0002061401"/>
</dbReference>
<protein>
    <submittedName>
        <fullName evidence="3">Tnp_DNA_bind domain-containing protein</fullName>
    </submittedName>
</protein>
<gene>
    <name evidence="1" type="ORF">NBR_LOCUS20615</name>
</gene>